<keyword evidence="1" id="KW-0472">Membrane</keyword>
<reference evidence="2" key="1">
    <citation type="journal article" date="2019" name="MBio">
        <title>Virus Genomes from Deep Sea Sediments Expand the Ocean Megavirome and Support Independent Origins of Viral Gigantism.</title>
        <authorList>
            <person name="Backstrom D."/>
            <person name="Yutin N."/>
            <person name="Jorgensen S.L."/>
            <person name="Dharamshi J."/>
            <person name="Homa F."/>
            <person name="Zaremba-Niedwiedzka K."/>
            <person name="Spang A."/>
            <person name="Wolf Y.I."/>
            <person name="Koonin E.V."/>
            <person name="Ettema T.J."/>
        </authorList>
    </citation>
    <scope>NUCLEOTIDE SEQUENCE</scope>
</reference>
<name>A0A481Z0A8_9VIRU</name>
<protein>
    <submittedName>
        <fullName evidence="2">Uncharacterized protein</fullName>
    </submittedName>
</protein>
<keyword evidence="1" id="KW-0812">Transmembrane</keyword>
<evidence type="ECO:0000313" key="2">
    <source>
        <dbReference type="EMBL" id="QBK88942.1"/>
    </source>
</evidence>
<accession>A0A481Z0A8</accession>
<feature type="transmembrane region" description="Helical" evidence="1">
    <location>
        <begin position="16"/>
        <end position="36"/>
    </location>
</feature>
<keyword evidence="1" id="KW-1133">Transmembrane helix</keyword>
<feature type="transmembrane region" description="Helical" evidence="1">
    <location>
        <begin position="67"/>
        <end position="83"/>
    </location>
</feature>
<dbReference type="EMBL" id="MK500406">
    <property type="protein sequence ID" value="QBK88942.1"/>
    <property type="molecule type" value="Genomic_DNA"/>
</dbReference>
<evidence type="ECO:0000256" key="1">
    <source>
        <dbReference type="SAM" id="Phobius"/>
    </source>
</evidence>
<proteinExistence type="predicted"/>
<gene>
    <name evidence="2" type="ORF">LCMiAC02_00350</name>
</gene>
<sequence length="192" mass="22272">MEEIKTFVTDVNKNKYVSSAIALFLILYAGLAAPKLPRRFAKIFENPIVKLIIFFLIAYTAKKDPNVAIIAAIALMVSLYTLSKYKFDDKIIKYLDTEYKQYKRELVGKNIRDIRKPQRQVPEEDLRKMSLGMNQEVPVAVNQEGCAKIAKYRNDFYPQYVNMKPWAYRSRYPGNTVKGYDDTSDYAKLQTV</sequence>
<organism evidence="2">
    <name type="scientific">Mimivirus LCMiAC02</name>
    <dbReference type="NCBI Taxonomy" id="2506609"/>
    <lineage>
        <taxon>Viruses</taxon>
        <taxon>Varidnaviria</taxon>
        <taxon>Bamfordvirae</taxon>
        <taxon>Nucleocytoviricota</taxon>
        <taxon>Megaviricetes</taxon>
        <taxon>Imitervirales</taxon>
        <taxon>Mimiviridae</taxon>
        <taxon>Klosneuvirinae</taxon>
    </lineage>
</organism>